<evidence type="ECO:0000256" key="11">
    <source>
        <dbReference type="SAM" id="Phobius"/>
    </source>
</evidence>
<evidence type="ECO:0000256" key="4">
    <source>
        <dbReference type="ARBA" id="ARBA00022729"/>
    </source>
</evidence>
<accession>A0A317ZHH5</accession>
<evidence type="ECO:0000313" key="14">
    <source>
        <dbReference type="Proteomes" id="UP000247099"/>
    </source>
</evidence>
<keyword evidence="8" id="KW-0325">Glycoprotein</keyword>
<evidence type="ECO:0000313" key="13">
    <source>
        <dbReference type="EMBL" id="PXA04432.1"/>
    </source>
</evidence>
<dbReference type="InterPro" id="IPR000421">
    <property type="entry name" value="FA58C"/>
</dbReference>
<comment type="subcellular location">
    <subcellularLocation>
        <location evidence="1">Endoplasmic reticulum membrane</location>
        <topology evidence="1">Single-pass type I membrane protein</topology>
    </subcellularLocation>
</comment>
<dbReference type="EMBL" id="QHJQ01000004">
    <property type="protein sequence ID" value="PXA04432.1"/>
    <property type="molecule type" value="Genomic_DNA"/>
</dbReference>
<dbReference type="InParanoid" id="A0A317ZHH5"/>
<dbReference type="InterPro" id="IPR039155">
    <property type="entry name" value="MLEC"/>
</dbReference>
<dbReference type="Proteomes" id="UP000247099">
    <property type="component" value="Unassembled WGS sequence"/>
</dbReference>
<keyword evidence="14" id="KW-1185">Reference proteome</keyword>
<name>A0A317ZHH5_9BACT</name>
<dbReference type="InterPro" id="IPR021720">
    <property type="entry name" value="Malectin_dom"/>
</dbReference>
<feature type="transmembrane region" description="Helical" evidence="11">
    <location>
        <begin position="31"/>
        <end position="50"/>
    </location>
</feature>
<dbReference type="InterPro" id="IPR008979">
    <property type="entry name" value="Galactose-bd-like_sf"/>
</dbReference>
<comment type="similarity">
    <text evidence="2">Belongs to the malectin family.</text>
</comment>
<evidence type="ECO:0000256" key="6">
    <source>
        <dbReference type="ARBA" id="ARBA00022989"/>
    </source>
</evidence>
<evidence type="ECO:0000256" key="10">
    <source>
        <dbReference type="SAM" id="MobiDB-lite"/>
    </source>
</evidence>
<feature type="domain" description="Fibronectin type-III" evidence="12">
    <location>
        <begin position="774"/>
        <end position="874"/>
    </location>
</feature>
<protein>
    <recommendedName>
        <fullName evidence="12">Fibronectin type-III domain-containing protein</fullName>
    </recommendedName>
</protein>
<keyword evidence="9" id="KW-0119">Carbohydrate metabolism</keyword>
<feature type="region of interest" description="Disordered" evidence="10">
    <location>
        <begin position="1"/>
        <end position="21"/>
    </location>
</feature>
<dbReference type="Pfam" id="PF11721">
    <property type="entry name" value="Malectin"/>
    <property type="match status" value="1"/>
</dbReference>
<dbReference type="PROSITE" id="PS50853">
    <property type="entry name" value="FN3"/>
    <property type="match status" value="1"/>
</dbReference>
<dbReference type="GO" id="GO:0030246">
    <property type="term" value="F:carbohydrate binding"/>
    <property type="evidence" value="ECO:0007669"/>
    <property type="project" value="InterPro"/>
</dbReference>
<dbReference type="InterPro" id="IPR036116">
    <property type="entry name" value="FN3_sf"/>
</dbReference>
<keyword evidence="5" id="KW-0256">Endoplasmic reticulum</keyword>
<keyword evidence="7 11" id="KW-0472">Membrane</keyword>
<dbReference type="SUPFAM" id="SSF51126">
    <property type="entry name" value="Pectin lyase-like"/>
    <property type="match status" value="1"/>
</dbReference>
<dbReference type="SUPFAM" id="SSF49785">
    <property type="entry name" value="Galactose-binding domain-like"/>
    <property type="match status" value="2"/>
</dbReference>
<gene>
    <name evidence="13" type="ORF">DDZ13_07835</name>
</gene>
<dbReference type="PANTHER" id="PTHR13460">
    <property type="match status" value="1"/>
</dbReference>
<dbReference type="Gene3D" id="2.60.120.430">
    <property type="entry name" value="Galactose-binding lectin"/>
    <property type="match status" value="1"/>
</dbReference>
<dbReference type="PANTHER" id="PTHR13460:SF0">
    <property type="entry name" value="MALECTIN"/>
    <property type="match status" value="1"/>
</dbReference>
<dbReference type="InterPro" id="IPR012334">
    <property type="entry name" value="Pectin_lyas_fold"/>
</dbReference>
<dbReference type="SUPFAM" id="SSF49265">
    <property type="entry name" value="Fibronectin type III"/>
    <property type="match status" value="1"/>
</dbReference>
<keyword evidence="3 11" id="KW-0812">Transmembrane</keyword>
<dbReference type="InterPro" id="IPR013783">
    <property type="entry name" value="Ig-like_fold"/>
</dbReference>
<dbReference type="Gene3D" id="2.60.40.10">
    <property type="entry name" value="Immunoglobulins"/>
    <property type="match status" value="1"/>
</dbReference>
<organism evidence="13 14">
    <name type="scientific">Coraliomargarita sinensis</name>
    <dbReference type="NCBI Taxonomy" id="2174842"/>
    <lineage>
        <taxon>Bacteria</taxon>
        <taxon>Pseudomonadati</taxon>
        <taxon>Verrucomicrobiota</taxon>
        <taxon>Opitutia</taxon>
        <taxon>Puniceicoccales</taxon>
        <taxon>Coraliomargaritaceae</taxon>
        <taxon>Coraliomargarita</taxon>
    </lineage>
</organism>
<dbReference type="AlphaFoldDB" id="A0A317ZHH5"/>
<evidence type="ECO:0000256" key="2">
    <source>
        <dbReference type="ARBA" id="ARBA00009141"/>
    </source>
</evidence>
<evidence type="ECO:0000256" key="1">
    <source>
        <dbReference type="ARBA" id="ARBA00004115"/>
    </source>
</evidence>
<comment type="caution">
    <text evidence="13">The sequence shown here is derived from an EMBL/GenBank/DDBJ whole genome shotgun (WGS) entry which is preliminary data.</text>
</comment>
<dbReference type="InterPro" id="IPR003961">
    <property type="entry name" value="FN3_dom"/>
</dbReference>
<reference evidence="13 14" key="1">
    <citation type="submission" date="2018-05" db="EMBL/GenBank/DDBJ databases">
        <title>Coraliomargarita sinensis sp. nov., isolated from a marine solar saltern.</title>
        <authorList>
            <person name="Zhou L.Y."/>
        </authorList>
    </citation>
    <scope>NUCLEOTIDE SEQUENCE [LARGE SCALE GENOMIC DNA]</scope>
    <source>
        <strain evidence="13 14">WN38</strain>
    </source>
</reference>
<keyword evidence="4" id="KW-0732">Signal</keyword>
<evidence type="ECO:0000256" key="9">
    <source>
        <dbReference type="ARBA" id="ARBA00023277"/>
    </source>
</evidence>
<evidence type="ECO:0000256" key="8">
    <source>
        <dbReference type="ARBA" id="ARBA00023180"/>
    </source>
</evidence>
<keyword evidence="6 11" id="KW-1133">Transmembrane helix</keyword>
<proteinExistence type="inferred from homology"/>
<dbReference type="InterPro" id="IPR011050">
    <property type="entry name" value="Pectin_lyase_fold/virulence"/>
</dbReference>
<sequence>MLSILPQPRATRNPKNTKTQSELKKHLSLRYTIHVIFFLFFSSFTFGVGAKGVMEEMESRFGIEEFHLTYDFDNPTHSVSYTEEEKEAQRKAGAALKEEIQAAIDSGETSYTATPGFYRFADGGIGFRNAENFTLNIAYCDFVIETGKFLGIYSSRNITVKGPCTVDSADLKYIHGRIESVEDGLAIVYVPEGYDIDGLSQNNHRLIFDSQGYGLEQHQATYSDPKSIGDRRVEVRLGSGKAVQVGNIVVMKKSGGAASTLSIRDSDGVYIDGIDSYVGGGWDAKSGSKNLTFKNIRLRPAPGTNRIFGGSAGQFLVPDGDVLFDGCEFGAHTDDGINLYLPFHITYKQTAPQEVLIAGRSDLKVGNTLSFRDYFTGEEQTAVISKVEKASSEITDQIKSDFWDEVGNSRSGAIQQSYHVQLESPVQVNPWAWAFTVGGPGSGPDSFTVRNCYFHDASAEPITMKAAKQTLIENCVFIRNRDEFHAGAHFYWWEGPPANNVTVRNSVFIATPMKLQDVGVLRFSLPGWGGLQDGATAMENITVENNSFYGINAPAVQASHVDNVVIRNNYIELSEIYFNGGSRQTKNRYALILDSISNGLVTGNVIKMLDPIRQGPAILAEHTTSTEISENQISHIGSVEPYFYEVTSERGGHEALNMLDGDLSTSWSFSNGYPQHAILDLTKTEQIEGTDFYFASNRDYTYTVEVSDSPDSGYQMVVDRRYNYDSAEVITDTFSPVSGRFVKITIMRGNSYTGSWFYCKEFNLHIVPDSDVTSPEAPSNLNAGTADGLVHLDWAENSESDLDYYRIYRSEFEDSGYELIGQTQPSFYMGSSPNFYTDETANTGTPFYYRVSAIDLYGNESPMSPAFAVTAEATLGELTIASDLVGGQQSHKPSEDSYDDEDSTRWANLGTLESAWIRYDLGESQKVQKLSLLPYLGKNRSYPLKISVGTLEVFNGNTEKGKGYLDIPIPPKEGRYVTIEMTGKNSFGSEWLSLHEVEVHGVTEAPDEEPKEPIASINVGGETADSFDADYGFSGGLTARFYETIDTSGVSNPAPEAVYQSERYGNFDYTIRGLEPDTLYTVRLHFAETYWDSVGARIFDIVIHGTTVLENYDVFAEAGGKNIAIVEEFSALSDSSGEILLSAQTKVDNAKISGIEVK</sequence>
<evidence type="ECO:0000256" key="5">
    <source>
        <dbReference type="ARBA" id="ARBA00022824"/>
    </source>
</evidence>
<evidence type="ECO:0000256" key="7">
    <source>
        <dbReference type="ARBA" id="ARBA00023136"/>
    </source>
</evidence>
<dbReference type="Pfam" id="PF00754">
    <property type="entry name" value="F5_F8_type_C"/>
    <property type="match status" value="1"/>
</dbReference>
<dbReference type="Gene3D" id="2.160.20.10">
    <property type="entry name" value="Single-stranded right-handed beta-helix, Pectin lyase-like"/>
    <property type="match status" value="1"/>
</dbReference>
<evidence type="ECO:0000256" key="3">
    <source>
        <dbReference type="ARBA" id="ARBA00022692"/>
    </source>
</evidence>
<dbReference type="GO" id="GO:0016020">
    <property type="term" value="C:membrane"/>
    <property type="evidence" value="ECO:0007669"/>
    <property type="project" value="TreeGrafter"/>
</dbReference>
<dbReference type="Gene3D" id="2.60.120.260">
    <property type="entry name" value="Galactose-binding domain-like"/>
    <property type="match status" value="2"/>
</dbReference>
<evidence type="ECO:0000259" key="12">
    <source>
        <dbReference type="PROSITE" id="PS50853"/>
    </source>
</evidence>